<accession>A0A1U7JIS1</accession>
<keyword evidence="11" id="KW-0175">Coiled coil</keyword>
<feature type="transmembrane region" description="Helical" evidence="12">
    <location>
        <begin position="303"/>
        <end position="323"/>
    </location>
</feature>
<evidence type="ECO:0000256" key="5">
    <source>
        <dbReference type="ARBA" id="ARBA00022519"/>
    </source>
</evidence>
<dbReference type="SUPFAM" id="SSF144083">
    <property type="entry name" value="Magnesium transport protein CorA, transmembrane region"/>
    <property type="match status" value="1"/>
</dbReference>
<evidence type="ECO:0008006" key="15">
    <source>
        <dbReference type="Google" id="ProtNLM"/>
    </source>
</evidence>
<name>A0A1U7JIS1_9HYPH</name>
<keyword evidence="10 12" id="KW-0472">Membrane</keyword>
<dbReference type="STRING" id="197461.A3843_09790"/>
<keyword evidence="7" id="KW-0862">Zinc</keyword>
<evidence type="ECO:0000313" key="14">
    <source>
        <dbReference type="Proteomes" id="UP000185783"/>
    </source>
</evidence>
<evidence type="ECO:0000256" key="10">
    <source>
        <dbReference type="ARBA" id="ARBA00023136"/>
    </source>
</evidence>
<dbReference type="AlphaFoldDB" id="A0A1U7JIS1"/>
<proteinExistence type="inferred from homology"/>
<keyword evidence="4" id="KW-1003">Cell membrane</keyword>
<evidence type="ECO:0000313" key="13">
    <source>
        <dbReference type="EMBL" id="OKL44650.1"/>
    </source>
</evidence>
<evidence type="ECO:0000256" key="4">
    <source>
        <dbReference type="ARBA" id="ARBA00022475"/>
    </source>
</evidence>
<dbReference type="SUPFAM" id="SSF143865">
    <property type="entry name" value="CorA soluble domain-like"/>
    <property type="match status" value="1"/>
</dbReference>
<dbReference type="GO" id="GO:0005886">
    <property type="term" value="C:plasma membrane"/>
    <property type="evidence" value="ECO:0007669"/>
    <property type="project" value="UniProtKB-SubCell"/>
</dbReference>
<protein>
    <recommendedName>
        <fullName evidence="15">Zinc transport protein ZntB</fullName>
    </recommendedName>
</protein>
<dbReference type="GO" id="GO:0000287">
    <property type="term" value="F:magnesium ion binding"/>
    <property type="evidence" value="ECO:0007669"/>
    <property type="project" value="TreeGrafter"/>
</dbReference>
<dbReference type="RefSeq" id="WP_051268813.1">
    <property type="nucleotide sequence ID" value="NZ_LVVZ01000014.1"/>
</dbReference>
<evidence type="ECO:0000256" key="1">
    <source>
        <dbReference type="ARBA" id="ARBA00004651"/>
    </source>
</evidence>
<dbReference type="Gene3D" id="3.30.460.20">
    <property type="entry name" value="CorA soluble domain-like"/>
    <property type="match status" value="1"/>
</dbReference>
<comment type="similarity">
    <text evidence="2">Belongs to the CorA metal ion transporter (MIT) (TC 1.A.35) family.</text>
</comment>
<keyword evidence="14" id="KW-1185">Reference proteome</keyword>
<dbReference type="InterPro" id="IPR002523">
    <property type="entry name" value="MgTranspt_CorA/ZnTranspt_ZntB"/>
</dbReference>
<evidence type="ECO:0000256" key="11">
    <source>
        <dbReference type="SAM" id="Coils"/>
    </source>
</evidence>
<keyword evidence="5" id="KW-0997">Cell inner membrane</keyword>
<organism evidence="13 14">
    <name type="scientific">Pseudovibrio exalbescens</name>
    <dbReference type="NCBI Taxonomy" id="197461"/>
    <lineage>
        <taxon>Bacteria</taxon>
        <taxon>Pseudomonadati</taxon>
        <taxon>Pseudomonadota</taxon>
        <taxon>Alphaproteobacteria</taxon>
        <taxon>Hyphomicrobiales</taxon>
        <taxon>Stappiaceae</taxon>
        <taxon>Pseudovibrio</taxon>
    </lineage>
</organism>
<dbReference type="PANTHER" id="PTHR46494">
    <property type="entry name" value="CORA FAMILY METAL ION TRANSPORTER (EUROFUNG)"/>
    <property type="match status" value="1"/>
</dbReference>
<dbReference type="InterPro" id="IPR045863">
    <property type="entry name" value="CorA_TM1_TM2"/>
</dbReference>
<feature type="transmembrane region" description="Helical" evidence="12">
    <location>
        <begin position="268"/>
        <end position="291"/>
    </location>
</feature>
<dbReference type="Gene3D" id="1.20.58.340">
    <property type="entry name" value="Magnesium transport protein CorA, transmembrane region"/>
    <property type="match status" value="2"/>
</dbReference>
<evidence type="ECO:0000256" key="2">
    <source>
        <dbReference type="ARBA" id="ARBA00009765"/>
    </source>
</evidence>
<dbReference type="GO" id="GO:0015095">
    <property type="term" value="F:magnesium ion transmembrane transporter activity"/>
    <property type="evidence" value="ECO:0007669"/>
    <property type="project" value="TreeGrafter"/>
</dbReference>
<evidence type="ECO:0000256" key="8">
    <source>
        <dbReference type="ARBA" id="ARBA00022989"/>
    </source>
</evidence>
<dbReference type="GO" id="GO:0015087">
    <property type="term" value="F:cobalt ion transmembrane transporter activity"/>
    <property type="evidence" value="ECO:0007669"/>
    <property type="project" value="TreeGrafter"/>
</dbReference>
<reference evidence="13 14" key="1">
    <citation type="submission" date="2016-03" db="EMBL/GenBank/DDBJ databases">
        <title>Genome sequence of Nesiotobacter sp. nov., a moderately halophilic alphaproteobacterium isolated from the Yellow Sea, China.</title>
        <authorList>
            <person name="Zhang G."/>
            <person name="Zhang R."/>
        </authorList>
    </citation>
    <scope>NUCLEOTIDE SEQUENCE [LARGE SCALE GENOMIC DNA]</scope>
    <source>
        <strain evidence="13 14">WB1-6</strain>
    </source>
</reference>
<comment type="subcellular location">
    <subcellularLocation>
        <location evidence="1">Cell membrane</location>
        <topology evidence="1">Multi-pass membrane protein</topology>
    </subcellularLocation>
</comment>
<keyword evidence="3" id="KW-0813">Transport</keyword>
<keyword evidence="9" id="KW-0406">Ion transport</keyword>
<sequence>MMEAQNNGERPVFAVCIGKDGSVRETSAAQAVAAGRTGSPDVYWLHIRQDRPEGAAVLAQLDLPEDICAELKQEDARPRCTISQNGALLNLYVFPVKPDALGATIDLLKLWVSDRLVVSVWNDTTGVLAALDLQIRRGLQLHSAAELVSALALILSDRAEELSEALADEIEDLEDLVLEQASQPWEAELARIRRRATVMRRSMFVQRDALRNFEIEDWGIVSRTAQIRLREAADRVIRIAEEMDAIRERAEIVHDQVMYKRSEMTNRYMLLLAIIAAIFLPLSLITGLLGINVGGIPGAHSPYGFAAVYGLLVLVAILQIYLVRFLRIF</sequence>
<comment type="caution">
    <text evidence="13">The sequence shown here is derived from an EMBL/GenBank/DDBJ whole genome shotgun (WGS) entry which is preliminary data.</text>
</comment>
<dbReference type="InterPro" id="IPR045861">
    <property type="entry name" value="CorA_cytoplasmic_dom"/>
</dbReference>
<dbReference type="Pfam" id="PF01544">
    <property type="entry name" value="CorA"/>
    <property type="match status" value="1"/>
</dbReference>
<keyword evidence="6 12" id="KW-0812">Transmembrane</keyword>
<gene>
    <name evidence="13" type="ORF">A3843_09790</name>
</gene>
<evidence type="ECO:0000256" key="9">
    <source>
        <dbReference type="ARBA" id="ARBA00023065"/>
    </source>
</evidence>
<evidence type="ECO:0000256" key="6">
    <source>
        <dbReference type="ARBA" id="ARBA00022692"/>
    </source>
</evidence>
<dbReference type="GO" id="GO:0050897">
    <property type="term" value="F:cobalt ion binding"/>
    <property type="evidence" value="ECO:0007669"/>
    <property type="project" value="TreeGrafter"/>
</dbReference>
<keyword evidence="8 12" id="KW-1133">Transmembrane helix</keyword>
<feature type="coiled-coil region" evidence="11">
    <location>
        <begin position="156"/>
        <end position="183"/>
    </location>
</feature>
<evidence type="ECO:0000256" key="3">
    <source>
        <dbReference type="ARBA" id="ARBA00022448"/>
    </source>
</evidence>
<evidence type="ECO:0000256" key="12">
    <source>
        <dbReference type="SAM" id="Phobius"/>
    </source>
</evidence>
<dbReference type="PANTHER" id="PTHR46494:SF3">
    <property type="entry name" value="ZINC TRANSPORT PROTEIN ZNTB"/>
    <property type="match status" value="1"/>
</dbReference>
<dbReference type="Proteomes" id="UP000185783">
    <property type="component" value="Unassembled WGS sequence"/>
</dbReference>
<dbReference type="EMBL" id="LVVZ01000014">
    <property type="protein sequence ID" value="OKL44650.1"/>
    <property type="molecule type" value="Genomic_DNA"/>
</dbReference>
<evidence type="ECO:0000256" key="7">
    <source>
        <dbReference type="ARBA" id="ARBA00022833"/>
    </source>
</evidence>